<keyword evidence="1" id="KW-0479">Metal-binding</keyword>
<evidence type="ECO:0000313" key="5">
    <source>
        <dbReference type="EMBL" id="ABS52142.1"/>
    </source>
</evidence>
<dbReference type="InterPro" id="IPR029052">
    <property type="entry name" value="Metallo-depent_PP-like"/>
</dbReference>
<dbReference type="RefSeq" id="WP_012109235.1">
    <property type="nucleotide sequence ID" value="NC_009714.1"/>
</dbReference>
<dbReference type="Proteomes" id="UP000002407">
    <property type="component" value="Chromosome"/>
</dbReference>
<dbReference type="Pfam" id="PF00149">
    <property type="entry name" value="Metallophos"/>
    <property type="match status" value="1"/>
</dbReference>
<dbReference type="eggNOG" id="COG1408">
    <property type="taxonomic scope" value="Bacteria"/>
</dbReference>
<reference evidence="6" key="1">
    <citation type="submission" date="2007-07" db="EMBL/GenBank/DDBJ databases">
        <title>Complete genome sequence of Campylobacter hominis ATCC BAA-381, a commensal isolated from the human gastrointestinal tract.</title>
        <authorList>
            <person name="Fouts D.E."/>
            <person name="Mongodin E.F."/>
            <person name="Puiu D."/>
            <person name="Sebastian Y."/>
            <person name="Miller W.G."/>
            <person name="Mandrell R.E."/>
            <person name="Nelson K.E."/>
        </authorList>
    </citation>
    <scope>NUCLEOTIDE SEQUENCE [LARGE SCALE GENOMIC DNA]</scope>
    <source>
        <strain evidence="6">ATCC BAA-381 / LMG 19568 / NCTC 13146 / CH001A</strain>
    </source>
</reference>
<dbReference type="AlphaFoldDB" id="A7I341"/>
<protein>
    <submittedName>
        <fullName evidence="5">Hypothetical metallophosphoesterase</fullName>
        <ecNumber evidence="5">3.1.-.-</ecNumber>
    </submittedName>
</protein>
<dbReference type="Gene3D" id="3.60.21.10">
    <property type="match status" value="1"/>
</dbReference>
<dbReference type="EC" id="3.1.-.-" evidence="5"/>
<evidence type="ECO:0000256" key="3">
    <source>
        <dbReference type="SAM" id="Phobius"/>
    </source>
</evidence>
<dbReference type="EMBL" id="CP000776">
    <property type="protein sequence ID" value="ABS52142.1"/>
    <property type="molecule type" value="Genomic_DNA"/>
</dbReference>
<dbReference type="InterPro" id="IPR004843">
    <property type="entry name" value="Calcineurin-like_PHP"/>
</dbReference>
<dbReference type="STRING" id="360107.CHAB381_1383"/>
<sequence length="365" mass="42245">MKFIVASIAIFFLLNLIIFEILKQYFNIKISAFICIFCFFCSSIFFITLNLNFSSNFIEILARKFSVFMMGANFLLFFFCLIFYILNLSLERVEFDPQRREILKNCINFGLIILFFSTLFKSFFNAIKTPKVKTTEIFIRNLKEQVSFCVISDLHIGNFIDKKFVHNLVNKILSEKFDALLIVGDMFDIKAGDIGDLLDDFDRIEQPKFFVTGNHEYYRGALELINALESRNFRVLQNENEVFKNINLIGLNDIAAPQFGYEVNFKKALKETLPGLPRIVLAHQPKFVRDYAEDDLVDLFICGHTHAGQIFPFSILAKIANGYLYGLYKEKNRQIYVSSGAGFWGPPIRFLAPSEIAILNLRRKI</sequence>
<dbReference type="GO" id="GO:0046872">
    <property type="term" value="F:metal ion binding"/>
    <property type="evidence" value="ECO:0007669"/>
    <property type="project" value="UniProtKB-KW"/>
</dbReference>
<dbReference type="OrthoDB" id="9780884at2"/>
<evidence type="ECO:0000259" key="4">
    <source>
        <dbReference type="Pfam" id="PF00149"/>
    </source>
</evidence>
<keyword evidence="2 5" id="KW-0378">Hydrolase</keyword>
<evidence type="ECO:0000256" key="1">
    <source>
        <dbReference type="ARBA" id="ARBA00022723"/>
    </source>
</evidence>
<proteinExistence type="predicted"/>
<dbReference type="PANTHER" id="PTHR31302">
    <property type="entry name" value="TRANSMEMBRANE PROTEIN WITH METALLOPHOSPHOESTERASE DOMAIN-RELATED"/>
    <property type="match status" value="1"/>
</dbReference>
<feature type="transmembrane region" description="Helical" evidence="3">
    <location>
        <begin position="65"/>
        <end position="86"/>
    </location>
</feature>
<dbReference type="GO" id="GO:0009245">
    <property type="term" value="P:lipid A biosynthetic process"/>
    <property type="evidence" value="ECO:0007669"/>
    <property type="project" value="TreeGrafter"/>
</dbReference>
<keyword evidence="3" id="KW-0812">Transmembrane</keyword>
<keyword evidence="3" id="KW-1133">Transmembrane helix</keyword>
<feature type="transmembrane region" description="Helical" evidence="3">
    <location>
        <begin position="106"/>
        <end position="124"/>
    </location>
</feature>
<keyword evidence="6" id="KW-1185">Reference proteome</keyword>
<accession>A7I341</accession>
<feature type="transmembrane region" description="Helical" evidence="3">
    <location>
        <begin position="29"/>
        <end position="53"/>
    </location>
</feature>
<dbReference type="PANTHER" id="PTHR31302:SF31">
    <property type="entry name" value="PHOSPHODIESTERASE YAEI"/>
    <property type="match status" value="1"/>
</dbReference>
<dbReference type="HOGENOM" id="CLU_025443_0_1_7"/>
<dbReference type="GO" id="GO:0008758">
    <property type="term" value="F:UDP-2,3-diacylglucosamine hydrolase activity"/>
    <property type="evidence" value="ECO:0007669"/>
    <property type="project" value="TreeGrafter"/>
</dbReference>
<name>A7I341_CAMHC</name>
<evidence type="ECO:0000313" key="6">
    <source>
        <dbReference type="Proteomes" id="UP000002407"/>
    </source>
</evidence>
<dbReference type="SUPFAM" id="SSF56300">
    <property type="entry name" value="Metallo-dependent phosphatases"/>
    <property type="match status" value="1"/>
</dbReference>
<dbReference type="CDD" id="cd07385">
    <property type="entry name" value="MPP_YkuE_C"/>
    <property type="match status" value="1"/>
</dbReference>
<keyword evidence="3" id="KW-0472">Membrane</keyword>
<evidence type="ECO:0000256" key="2">
    <source>
        <dbReference type="ARBA" id="ARBA00022801"/>
    </source>
</evidence>
<feature type="domain" description="Calcineurin-like phosphoesterase" evidence="4">
    <location>
        <begin position="148"/>
        <end position="307"/>
    </location>
</feature>
<gene>
    <name evidence="5" type="ordered locus">CHAB381_1383</name>
</gene>
<dbReference type="KEGG" id="cha:CHAB381_1383"/>
<dbReference type="InterPro" id="IPR051158">
    <property type="entry name" value="Metallophosphoesterase_sf"/>
</dbReference>
<dbReference type="GO" id="GO:0016020">
    <property type="term" value="C:membrane"/>
    <property type="evidence" value="ECO:0007669"/>
    <property type="project" value="GOC"/>
</dbReference>
<organism evidence="5 6">
    <name type="scientific">Campylobacter hominis (strain ATCC BAA-381 / DSM 21671 / CCUG 45161 / LMG 19568 / NCTC 13146 / CH001A)</name>
    <dbReference type="NCBI Taxonomy" id="360107"/>
    <lineage>
        <taxon>Bacteria</taxon>
        <taxon>Pseudomonadati</taxon>
        <taxon>Campylobacterota</taxon>
        <taxon>Epsilonproteobacteria</taxon>
        <taxon>Campylobacterales</taxon>
        <taxon>Campylobacteraceae</taxon>
        <taxon>Campylobacter</taxon>
    </lineage>
</organism>